<evidence type="ECO:0000313" key="7">
    <source>
        <dbReference type="Proteomes" id="UP000707352"/>
    </source>
</evidence>
<organism evidence="6 7">
    <name type="scientific">Microvirga terricola</name>
    <dbReference type="NCBI Taxonomy" id="2719797"/>
    <lineage>
        <taxon>Bacteria</taxon>
        <taxon>Pseudomonadati</taxon>
        <taxon>Pseudomonadota</taxon>
        <taxon>Alphaproteobacteria</taxon>
        <taxon>Hyphomicrobiales</taxon>
        <taxon>Methylobacteriaceae</taxon>
        <taxon>Microvirga</taxon>
    </lineage>
</organism>
<dbReference type="HAMAP" id="MF_02071">
    <property type="entry name" value="RlpA"/>
    <property type="match status" value="1"/>
</dbReference>
<name>A0ABX0V7D8_9HYPH</name>
<accession>A0ABX0V7D8</accession>
<keyword evidence="2 3" id="KW-0961">Cell wall biogenesis/degradation</keyword>
<feature type="domain" description="RlpA-like protein double-psi beta-barrel" evidence="5">
    <location>
        <begin position="38"/>
        <end position="124"/>
    </location>
</feature>
<evidence type="ECO:0000256" key="2">
    <source>
        <dbReference type="ARBA" id="ARBA00023316"/>
    </source>
</evidence>
<dbReference type="Proteomes" id="UP000707352">
    <property type="component" value="Unassembled WGS sequence"/>
</dbReference>
<feature type="chain" id="PRO_5044942775" description="Endolytic peptidoglycan transglycosylase RlpA" evidence="3">
    <location>
        <begin position="26"/>
        <end position="128"/>
    </location>
</feature>
<keyword evidence="7" id="KW-1185">Reference proteome</keyword>
<evidence type="ECO:0000256" key="4">
    <source>
        <dbReference type="RuleBase" id="RU003495"/>
    </source>
</evidence>
<evidence type="ECO:0000256" key="3">
    <source>
        <dbReference type="HAMAP-Rule" id="MF_02071"/>
    </source>
</evidence>
<evidence type="ECO:0000259" key="5">
    <source>
        <dbReference type="Pfam" id="PF03330"/>
    </source>
</evidence>
<comment type="similarity">
    <text evidence="3 4">Belongs to the RlpA family.</text>
</comment>
<dbReference type="Gene3D" id="2.40.40.10">
    <property type="entry name" value="RlpA-like domain"/>
    <property type="match status" value="1"/>
</dbReference>
<proteinExistence type="inferred from homology"/>
<dbReference type="InterPro" id="IPR036908">
    <property type="entry name" value="RlpA-like_sf"/>
</dbReference>
<dbReference type="CDD" id="cd22268">
    <property type="entry name" value="DPBB_RlpA-like"/>
    <property type="match status" value="1"/>
</dbReference>
<evidence type="ECO:0000313" key="6">
    <source>
        <dbReference type="EMBL" id="NIX75758.1"/>
    </source>
</evidence>
<dbReference type="SUPFAM" id="SSF50685">
    <property type="entry name" value="Barwin-like endoglucanases"/>
    <property type="match status" value="1"/>
</dbReference>
<keyword evidence="1 3" id="KW-0456">Lyase</keyword>
<gene>
    <name evidence="3" type="primary">rlpA</name>
    <name evidence="6" type="ORF">HB375_03900</name>
</gene>
<dbReference type="InterPro" id="IPR012997">
    <property type="entry name" value="RplA"/>
</dbReference>
<sequence precursor="true">MVKRKVILALSCLFVSAIGATSASADTWLNFRGSTQIQAGQASWYGPGFQGRRTASGERFNTNDLTAAHRTLPFGTRVLVKNRQTGQSVVVRINDRGPYVHGRVIDLSRASAQAIGISGTAPVELSRL</sequence>
<keyword evidence="3" id="KW-0732">Signal</keyword>
<comment type="caution">
    <text evidence="6">The sequence shown here is derived from an EMBL/GenBank/DDBJ whole genome shotgun (WGS) entry which is preliminary data.</text>
</comment>
<feature type="signal peptide" evidence="3">
    <location>
        <begin position="1"/>
        <end position="25"/>
    </location>
</feature>
<dbReference type="EC" id="4.2.2.-" evidence="3"/>
<dbReference type="PANTHER" id="PTHR34183">
    <property type="entry name" value="ENDOLYTIC PEPTIDOGLYCAN TRANSGLYCOSYLASE RLPA"/>
    <property type="match status" value="1"/>
</dbReference>
<dbReference type="NCBIfam" id="TIGR00413">
    <property type="entry name" value="rlpA"/>
    <property type="match status" value="1"/>
</dbReference>
<dbReference type="PANTHER" id="PTHR34183:SF8">
    <property type="entry name" value="ENDOLYTIC PEPTIDOGLYCAN TRANSGLYCOSYLASE RLPA-RELATED"/>
    <property type="match status" value="1"/>
</dbReference>
<protein>
    <recommendedName>
        <fullName evidence="3">Endolytic peptidoglycan transglycosylase RlpA</fullName>
        <ecNumber evidence="3">4.2.2.-</ecNumber>
    </recommendedName>
</protein>
<dbReference type="Pfam" id="PF03330">
    <property type="entry name" value="DPBB_1"/>
    <property type="match status" value="1"/>
</dbReference>
<reference evidence="6 7" key="1">
    <citation type="submission" date="2020-03" db="EMBL/GenBank/DDBJ databases">
        <title>The genome sequence of Microvirga sp. c23x22.</title>
        <authorList>
            <person name="Zhang X."/>
        </authorList>
    </citation>
    <scope>NUCLEOTIDE SEQUENCE [LARGE SCALE GENOMIC DNA]</scope>
    <source>
        <strain evidence="7">c23x22</strain>
    </source>
</reference>
<evidence type="ECO:0000256" key="1">
    <source>
        <dbReference type="ARBA" id="ARBA00023239"/>
    </source>
</evidence>
<dbReference type="InterPro" id="IPR034718">
    <property type="entry name" value="RlpA"/>
</dbReference>
<dbReference type="EMBL" id="JAATJS010000001">
    <property type="protein sequence ID" value="NIX75758.1"/>
    <property type="molecule type" value="Genomic_DNA"/>
</dbReference>
<dbReference type="InterPro" id="IPR009009">
    <property type="entry name" value="RlpA-like_DPBB"/>
</dbReference>
<comment type="function">
    <text evidence="3">Lytic transglycosylase with a strong preference for naked glycan strands that lack stem peptides.</text>
</comment>